<dbReference type="InterPro" id="IPR018060">
    <property type="entry name" value="HTH_AraC"/>
</dbReference>
<dbReference type="InterPro" id="IPR020449">
    <property type="entry name" value="Tscrpt_reg_AraC-type_HTH"/>
</dbReference>
<dbReference type="Gene3D" id="1.10.10.60">
    <property type="entry name" value="Homeodomain-like"/>
    <property type="match status" value="1"/>
</dbReference>
<proteinExistence type="predicted"/>
<dbReference type="SMART" id="SM00342">
    <property type="entry name" value="HTH_ARAC"/>
    <property type="match status" value="1"/>
</dbReference>
<dbReference type="PANTHER" id="PTHR46796">
    <property type="entry name" value="HTH-TYPE TRANSCRIPTIONAL ACTIVATOR RHAS-RELATED"/>
    <property type="match status" value="1"/>
</dbReference>
<evidence type="ECO:0000259" key="4">
    <source>
        <dbReference type="PROSITE" id="PS01124"/>
    </source>
</evidence>
<dbReference type="AlphaFoldDB" id="A0A101T003"/>
<dbReference type="GO" id="GO:0043565">
    <property type="term" value="F:sequence-specific DNA binding"/>
    <property type="evidence" value="ECO:0007669"/>
    <property type="project" value="InterPro"/>
</dbReference>
<keyword evidence="6" id="KW-1185">Reference proteome</keyword>
<evidence type="ECO:0000256" key="3">
    <source>
        <dbReference type="ARBA" id="ARBA00023163"/>
    </source>
</evidence>
<protein>
    <recommendedName>
        <fullName evidence="4">HTH araC/xylS-type domain-containing protein</fullName>
    </recommendedName>
</protein>
<dbReference type="EMBL" id="LMWW01000025">
    <property type="protein sequence ID" value="KUN83277.1"/>
    <property type="molecule type" value="Genomic_DNA"/>
</dbReference>
<dbReference type="STRING" id="1943.AQJ64_17560"/>
<dbReference type="Pfam" id="PF12833">
    <property type="entry name" value="HTH_18"/>
    <property type="match status" value="1"/>
</dbReference>
<dbReference type="InterPro" id="IPR009057">
    <property type="entry name" value="Homeodomain-like_sf"/>
</dbReference>
<keyword evidence="2" id="KW-0238">DNA-binding</keyword>
<dbReference type="Proteomes" id="UP000052982">
    <property type="component" value="Unassembled WGS sequence"/>
</dbReference>
<evidence type="ECO:0000256" key="2">
    <source>
        <dbReference type="ARBA" id="ARBA00023125"/>
    </source>
</evidence>
<accession>A0A101T003</accession>
<reference evidence="5 6" key="1">
    <citation type="submission" date="2015-10" db="EMBL/GenBank/DDBJ databases">
        <title>Draft genome sequence of Streptomyces griseoruber DSM 40281, type strain for the species Streptomyces griseoruber.</title>
        <authorList>
            <person name="Ruckert C."/>
            <person name="Winkler A."/>
            <person name="Kalinowski J."/>
            <person name="Kampfer P."/>
            <person name="Glaeser S."/>
        </authorList>
    </citation>
    <scope>NUCLEOTIDE SEQUENCE [LARGE SCALE GENOMIC DNA]</scope>
    <source>
        <strain evidence="5 6">DSM 40281</strain>
    </source>
</reference>
<organism evidence="5 6">
    <name type="scientific">Streptomyces griseoruber</name>
    <dbReference type="NCBI Taxonomy" id="1943"/>
    <lineage>
        <taxon>Bacteria</taxon>
        <taxon>Bacillati</taxon>
        <taxon>Actinomycetota</taxon>
        <taxon>Actinomycetes</taxon>
        <taxon>Kitasatosporales</taxon>
        <taxon>Streptomycetaceae</taxon>
        <taxon>Streptomyces</taxon>
    </lineage>
</organism>
<dbReference type="InterPro" id="IPR050204">
    <property type="entry name" value="AraC_XylS_family_regulators"/>
</dbReference>
<dbReference type="PRINTS" id="PR00032">
    <property type="entry name" value="HTHARAC"/>
</dbReference>
<gene>
    <name evidence="5" type="ORF">AQJ64_17560</name>
</gene>
<sequence length="190" mass="20060">MSVALPRALYEEAVGPIPAKPRVIGADGVLGPYVAALGRLLEKATRSQSSPKPDELAVLELLGALSSGGDSRSTGRSHYEAACGVIERHLADPALGAGYIAARIGISERRLSRVFAARETGVPQYILGLRLERARRLITSPEGATLTVAEVAHRCGFASPSHFSQKFARGFGVPPAELRRQSRSASSMSG</sequence>
<dbReference type="InterPro" id="IPR018062">
    <property type="entry name" value="HTH_AraC-typ_CS"/>
</dbReference>
<dbReference type="GO" id="GO:0003700">
    <property type="term" value="F:DNA-binding transcription factor activity"/>
    <property type="evidence" value="ECO:0007669"/>
    <property type="project" value="InterPro"/>
</dbReference>
<comment type="caution">
    <text evidence="5">The sequence shown here is derived from an EMBL/GenBank/DDBJ whole genome shotgun (WGS) entry which is preliminary data.</text>
</comment>
<keyword evidence="1" id="KW-0805">Transcription regulation</keyword>
<name>A0A101T003_9ACTN</name>
<evidence type="ECO:0000313" key="5">
    <source>
        <dbReference type="EMBL" id="KUN83277.1"/>
    </source>
</evidence>
<dbReference type="PROSITE" id="PS01124">
    <property type="entry name" value="HTH_ARAC_FAMILY_2"/>
    <property type="match status" value="1"/>
</dbReference>
<dbReference type="SUPFAM" id="SSF46689">
    <property type="entry name" value="Homeodomain-like"/>
    <property type="match status" value="1"/>
</dbReference>
<evidence type="ECO:0000256" key="1">
    <source>
        <dbReference type="ARBA" id="ARBA00023015"/>
    </source>
</evidence>
<evidence type="ECO:0000313" key="6">
    <source>
        <dbReference type="Proteomes" id="UP000052982"/>
    </source>
</evidence>
<dbReference type="PANTHER" id="PTHR46796:SF6">
    <property type="entry name" value="ARAC SUBFAMILY"/>
    <property type="match status" value="1"/>
</dbReference>
<dbReference type="PROSITE" id="PS00041">
    <property type="entry name" value="HTH_ARAC_FAMILY_1"/>
    <property type="match status" value="1"/>
</dbReference>
<feature type="domain" description="HTH araC/xylS-type" evidence="4">
    <location>
        <begin position="80"/>
        <end position="181"/>
    </location>
</feature>
<keyword evidence="3" id="KW-0804">Transcription</keyword>